<name>A0AAN7NYD9_9COLE</name>
<keyword evidence="2" id="KW-1185">Reference proteome</keyword>
<protein>
    <submittedName>
        <fullName evidence="1">Uncharacterized protein</fullName>
    </submittedName>
</protein>
<gene>
    <name evidence="1" type="ORF">RN001_012357</name>
</gene>
<dbReference type="AlphaFoldDB" id="A0AAN7NYD9"/>
<dbReference type="Proteomes" id="UP001353858">
    <property type="component" value="Unassembled WGS sequence"/>
</dbReference>
<proteinExistence type="predicted"/>
<comment type="caution">
    <text evidence="1">The sequence shown here is derived from an EMBL/GenBank/DDBJ whole genome shotgun (WGS) entry which is preliminary data.</text>
</comment>
<accession>A0AAN7NYD9</accession>
<organism evidence="1 2">
    <name type="scientific">Aquatica leii</name>
    <dbReference type="NCBI Taxonomy" id="1421715"/>
    <lineage>
        <taxon>Eukaryota</taxon>
        <taxon>Metazoa</taxon>
        <taxon>Ecdysozoa</taxon>
        <taxon>Arthropoda</taxon>
        <taxon>Hexapoda</taxon>
        <taxon>Insecta</taxon>
        <taxon>Pterygota</taxon>
        <taxon>Neoptera</taxon>
        <taxon>Endopterygota</taxon>
        <taxon>Coleoptera</taxon>
        <taxon>Polyphaga</taxon>
        <taxon>Elateriformia</taxon>
        <taxon>Elateroidea</taxon>
        <taxon>Lampyridae</taxon>
        <taxon>Luciolinae</taxon>
        <taxon>Aquatica</taxon>
    </lineage>
</organism>
<dbReference type="EMBL" id="JARPUR010000005">
    <property type="protein sequence ID" value="KAK4875935.1"/>
    <property type="molecule type" value="Genomic_DNA"/>
</dbReference>
<reference evidence="2" key="1">
    <citation type="submission" date="2023-01" db="EMBL/GenBank/DDBJ databases">
        <title>Key to firefly adult light organ development and bioluminescence: homeobox transcription factors regulate luciferase expression and transportation to peroxisome.</title>
        <authorList>
            <person name="Fu X."/>
        </authorList>
    </citation>
    <scope>NUCLEOTIDE SEQUENCE [LARGE SCALE GENOMIC DNA]</scope>
</reference>
<sequence length="69" mass="8020">MYALVKFVEDGQVYVADVADIKKFQEDFIPNQRYKVKYSDDQYYKAYIVSIGGLAKYPATDRLQPNEAM</sequence>
<evidence type="ECO:0000313" key="2">
    <source>
        <dbReference type="Proteomes" id="UP001353858"/>
    </source>
</evidence>
<evidence type="ECO:0000313" key="1">
    <source>
        <dbReference type="EMBL" id="KAK4875935.1"/>
    </source>
</evidence>